<dbReference type="Proteomes" id="UP001139981">
    <property type="component" value="Unassembled WGS sequence"/>
</dbReference>
<evidence type="ECO:0000313" key="1">
    <source>
        <dbReference type="EMBL" id="KAJ2890802.1"/>
    </source>
</evidence>
<reference evidence="1" key="1">
    <citation type="submission" date="2022-07" db="EMBL/GenBank/DDBJ databases">
        <title>Phylogenomic reconstructions and comparative analyses of Kickxellomycotina fungi.</title>
        <authorList>
            <person name="Reynolds N.K."/>
            <person name="Stajich J.E."/>
            <person name="Barry K."/>
            <person name="Grigoriev I.V."/>
            <person name="Crous P."/>
            <person name="Smith M.E."/>
        </authorList>
    </citation>
    <scope>NUCLEOTIDE SEQUENCE</scope>
    <source>
        <strain evidence="1">CBS 190363</strain>
    </source>
</reference>
<name>A0ACC1M103_9FUNG</name>
<evidence type="ECO:0000313" key="2">
    <source>
        <dbReference type="Proteomes" id="UP001139981"/>
    </source>
</evidence>
<organism evidence="1 2">
    <name type="scientific">Coemansia aciculifera</name>
    <dbReference type="NCBI Taxonomy" id="417176"/>
    <lineage>
        <taxon>Eukaryota</taxon>
        <taxon>Fungi</taxon>
        <taxon>Fungi incertae sedis</taxon>
        <taxon>Zoopagomycota</taxon>
        <taxon>Kickxellomycotina</taxon>
        <taxon>Kickxellomycetes</taxon>
        <taxon>Kickxellales</taxon>
        <taxon>Kickxellaceae</taxon>
        <taxon>Coemansia</taxon>
    </lineage>
</organism>
<gene>
    <name evidence="1" type="ORF">IWW38_003934</name>
</gene>
<feature type="non-terminal residue" evidence="1">
    <location>
        <position position="785"/>
    </location>
</feature>
<proteinExistence type="predicted"/>
<accession>A0ACC1M103</accession>
<comment type="caution">
    <text evidence="1">The sequence shown here is derived from an EMBL/GenBank/DDBJ whole genome shotgun (WGS) entry which is preliminary data.</text>
</comment>
<dbReference type="EMBL" id="JANBVB010001208">
    <property type="protein sequence ID" value="KAJ2890802.1"/>
    <property type="molecule type" value="Genomic_DNA"/>
</dbReference>
<keyword evidence="2" id="KW-1185">Reference proteome</keyword>
<sequence length="785" mass="88038">MLMCSVVTEKTVRNLQYITSLLLTFLHQYARYNHGFLLLFVELYVEQFQKSRDERISAIYINGLNQAATVTWQTRISNDDYREILSLVVQALCNCDLDLRRHSNWNTYHQVFITSIRCLSSWASVSVEHSLMPPEHLAQLMSLLARCNKFIASTTVSTRRPTKSNWGRKIQLSTSTDFVDPLLSPDKVAAAAAAAAAANGEFAGVEQAAPMDSNSFITSYTMLGVFGSKPKLILPSQRKGASQRVLTLSESLYRTLTTTVEVFSAIILRAVDSDQHFGSHVPSDIILTRMSLYQNIVPDNRILLRACKPEVAELLKDYVPVAINFYSSFRRVIYSKISFKRNYDGQWSDSVNLITARYPSGSKQWLVFPTMPLPDDYTTKPSGNTPLLSSNATSPKWVRTNLDTQYCRNWQFRYSVPDARDYISSTSPLIDEESEDLIEDLISKDFCRLHGTHDDDEVPFAPAHPQNLAPRGDMFDRVYHFDQHAIDTTPLQMSETMLKGLDLLDSMDRPFSTQVGVVYLRSPESLMTKRGVAKGPLKGVGPYFNQFLNQLSLSQTMPVERIKLHPEDPTLMRYSFCLNNFEVCYGLAPNVSELINGSKMGPKDNHGFYSQMSERGISILWFDSHPGALNQELAWQFLSSFDDEHSEQRYDKSVEATTLISDSLYTANSSAGSTLKSRNQSNESAGYLALSKKNTVASAPLDKPAQTAGASGSGPCRLLGCKNETKRTHPANTIPPHRSKAREFFQKAMHITRRQVSDISDNALSQYSSTESSVDDGVDVFGVPE</sequence>
<protein>
    <submittedName>
        <fullName evidence="1">Uncharacterized protein</fullName>
    </submittedName>
</protein>